<keyword evidence="2" id="KW-1185">Reference proteome</keyword>
<comment type="caution">
    <text evidence="1">The sequence shown here is derived from an EMBL/GenBank/DDBJ whole genome shotgun (WGS) entry which is preliminary data.</text>
</comment>
<organism evidence="1 2">
    <name type="scientific">Alloprevotella tannerae ATCC 51259</name>
    <dbReference type="NCBI Taxonomy" id="626522"/>
    <lineage>
        <taxon>Bacteria</taxon>
        <taxon>Pseudomonadati</taxon>
        <taxon>Bacteroidota</taxon>
        <taxon>Bacteroidia</taxon>
        <taxon>Bacteroidales</taxon>
        <taxon>Prevotellaceae</taxon>
        <taxon>Alloprevotella</taxon>
    </lineage>
</organism>
<dbReference type="EMBL" id="ACIJ02000011">
    <property type="protein sequence ID" value="EEX72612.1"/>
    <property type="molecule type" value="Genomic_DNA"/>
</dbReference>
<evidence type="ECO:0000313" key="1">
    <source>
        <dbReference type="EMBL" id="EEX72612.1"/>
    </source>
</evidence>
<protein>
    <submittedName>
        <fullName evidence="1">Uncharacterized protein</fullName>
    </submittedName>
</protein>
<evidence type="ECO:0000313" key="2">
    <source>
        <dbReference type="Proteomes" id="UP000003460"/>
    </source>
</evidence>
<dbReference type="AlphaFoldDB" id="C9LE22"/>
<proteinExistence type="predicted"/>
<gene>
    <name evidence="1" type="ORF">GCWU000325_00446</name>
</gene>
<name>C9LE22_9BACT</name>
<dbReference type="HOGENOM" id="CLU_3237866_0_0_10"/>
<sequence length="43" mass="4558">MLGLTYVLSMGINQDILSSGAIFGFLASSFMLKASLPGILHDK</sequence>
<reference evidence="1" key="1">
    <citation type="submission" date="2009-09" db="EMBL/GenBank/DDBJ databases">
        <authorList>
            <person name="Weinstock G."/>
            <person name="Sodergren E."/>
            <person name="Clifton S."/>
            <person name="Fulton L."/>
            <person name="Fulton B."/>
            <person name="Courtney L."/>
            <person name="Fronick C."/>
            <person name="Harrison M."/>
            <person name="Strong C."/>
            <person name="Farmer C."/>
            <person name="Delahaunty K."/>
            <person name="Markovic C."/>
            <person name="Hall O."/>
            <person name="Minx P."/>
            <person name="Tomlinson C."/>
            <person name="Mitreva M."/>
            <person name="Nelson J."/>
            <person name="Hou S."/>
            <person name="Wollam A."/>
            <person name="Pepin K.H."/>
            <person name="Johnson M."/>
            <person name="Bhonagiri V."/>
            <person name="Nash W.E."/>
            <person name="Warren W."/>
            <person name="Chinwalla A."/>
            <person name="Mardis E.R."/>
            <person name="Wilson R.K."/>
        </authorList>
    </citation>
    <scope>NUCLEOTIDE SEQUENCE [LARGE SCALE GENOMIC DNA]</scope>
    <source>
        <strain evidence="1">ATCC 51259</strain>
    </source>
</reference>
<dbReference type="Proteomes" id="UP000003460">
    <property type="component" value="Unassembled WGS sequence"/>
</dbReference>
<accession>C9LE22</accession>